<reference evidence="2 3" key="1">
    <citation type="submission" date="2018-06" db="EMBL/GenBank/DDBJ databases">
        <title>Genome Sequence of the Brown Rot Fungal Pathogen Monilinia fructigena.</title>
        <authorList>
            <person name="Landi L."/>
            <person name="De Miccolis Angelini R.M."/>
            <person name="Pollastro S."/>
            <person name="Abate D."/>
            <person name="Faretra F."/>
            <person name="Romanazzi G."/>
        </authorList>
    </citation>
    <scope>NUCLEOTIDE SEQUENCE [LARGE SCALE GENOMIC DNA]</scope>
    <source>
        <strain evidence="2 3">Mfrg269</strain>
    </source>
</reference>
<proteinExistence type="predicted"/>
<evidence type="ECO:0000313" key="2">
    <source>
        <dbReference type="EMBL" id="RAL60738.1"/>
    </source>
</evidence>
<keyword evidence="3" id="KW-1185">Reference proteome</keyword>
<name>A0A395IMF8_9HELO</name>
<gene>
    <name evidence="2" type="ORF">DID88_009844</name>
</gene>
<dbReference type="Proteomes" id="UP000249056">
    <property type="component" value="Unassembled WGS sequence"/>
</dbReference>
<dbReference type="EMBL" id="QKRW01000037">
    <property type="protein sequence ID" value="RAL60738.1"/>
    <property type="molecule type" value="Genomic_DNA"/>
</dbReference>
<dbReference type="AlphaFoldDB" id="A0A395IMF8"/>
<comment type="caution">
    <text evidence="2">The sequence shown here is derived from an EMBL/GenBank/DDBJ whole genome shotgun (WGS) entry which is preliminary data.</text>
</comment>
<organism evidence="2 3">
    <name type="scientific">Monilinia fructigena</name>
    <dbReference type="NCBI Taxonomy" id="38457"/>
    <lineage>
        <taxon>Eukaryota</taxon>
        <taxon>Fungi</taxon>
        <taxon>Dikarya</taxon>
        <taxon>Ascomycota</taxon>
        <taxon>Pezizomycotina</taxon>
        <taxon>Leotiomycetes</taxon>
        <taxon>Helotiales</taxon>
        <taxon>Sclerotiniaceae</taxon>
        <taxon>Monilinia</taxon>
    </lineage>
</organism>
<evidence type="ECO:0008006" key="4">
    <source>
        <dbReference type="Google" id="ProtNLM"/>
    </source>
</evidence>
<feature type="compositionally biased region" description="Polar residues" evidence="1">
    <location>
        <begin position="615"/>
        <end position="638"/>
    </location>
</feature>
<protein>
    <recommendedName>
        <fullName evidence="4">F-box domain-containing protein</fullName>
    </recommendedName>
</protein>
<evidence type="ECO:0000256" key="1">
    <source>
        <dbReference type="SAM" id="MobiDB-lite"/>
    </source>
</evidence>
<feature type="region of interest" description="Disordered" evidence="1">
    <location>
        <begin position="604"/>
        <end position="667"/>
    </location>
</feature>
<dbReference type="OrthoDB" id="3560373at2759"/>
<sequence length="667" mass="76693">MNITKILKETEEPPLSTQETTSVMGLQQNISVSSSNQDMRLATVPSSSLARQVIALLLPKHSLLNIPPEIRNRIFSYLLVSSILGEADSVSWSRDFGRSQVYGLHSNILYVCKQLYQEGVFILYGNHIFMDCSNSPGPWIVDCGNEDELMGNDEDDENQTQEPFIINLCPLTRYINNIPRVHSEKPLFRNTPGVSHVRVWNVLLTALNKEDWTSDPFAEFCVALYPHSQISVNISIVSMSFQYQHMFLAEEQLSYADNGLIQTLLPLKMLRNLKNLVFKTAEVDAIPDYCYANSDPEPDPSFPDLPSPDLEREYLQLTKGASPVVEPVGRMWNLFSEYAGTFKRVSLLISNKAYPGHHRSIRVHDESATRDQVVDGVLVHQDSPCKLEDEPSFLGAEAIGEAPIQPLLRDSESFEDLVKFKKYRKDILELLEPQYQRVRTCSIRVREQLLRENGPTGLFVIGPSRAVNLKDYWDRMSKVVELLKEYEYSFVKGLTKELQNDIQSQNKFIILDYKYLERRDSMKKVIWYHERRNWKEFTASYKHTFECLENVFCHMRRCRKDLFKWDVLENNGVGLNIQPELFEYIIWGQQRTNERLDRKHIIQLSESENPEDISGSPSSSDEASTDVYTAQTAEMTDSSGEDTDNIKEDSNYENGEGEDSDDEDSDY</sequence>
<evidence type="ECO:0000313" key="3">
    <source>
        <dbReference type="Proteomes" id="UP000249056"/>
    </source>
</evidence>
<accession>A0A395IMF8</accession>
<feature type="compositionally biased region" description="Acidic residues" evidence="1">
    <location>
        <begin position="655"/>
        <end position="667"/>
    </location>
</feature>